<dbReference type="Proteomes" id="UP000095594">
    <property type="component" value="Unassembled WGS sequence"/>
</dbReference>
<evidence type="ECO:0000313" key="1">
    <source>
        <dbReference type="EMBL" id="CUN52106.1"/>
    </source>
</evidence>
<proteinExistence type="predicted"/>
<gene>
    <name evidence="1" type="ORF">ERS852471_00055</name>
</gene>
<name>A0A173XMD2_9CLOT</name>
<dbReference type="RefSeq" id="WP_055262748.1">
    <property type="nucleotide sequence ID" value="NZ_CABIXQ010000001.1"/>
</dbReference>
<sequence>MDNVLNIEKCKICGGLVSIENSSNGTTKICNCCGYFYNKENPKHELGCHCDKCHEEESESIEVKEIEYLNPCGAYKLVTSSGIGQVGTLGENVREEDVLKKFNFSDTSRLDLNKSYINYRNTETNEFKIIFGNGKPESYDEFVGRVKH</sequence>
<evidence type="ECO:0000313" key="2">
    <source>
        <dbReference type="Proteomes" id="UP000095594"/>
    </source>
</evidence>
<dbReference type="EMBL" id="CYZX01000001">
    <property type="protein sequence ID" value="CUN52106.1"/>
    <property type="molecule type" value="Genomic_DNA"/>
</dbReference>
<reference evidence="1 2" key="1">
    <citation type="submission" date="2015-09" db="EMBL/GenBank/DDBJ databases">
        <authorList>
            <consortium name="Pathogen Informatics"/>
        </authorList>
    </citation>
    <scope>NUCLEOTIDE SEQUENCE [LARGE SCALE GENOMIC DNA]</scope>
    <source>
        <strain evidence="1 2">2789STDY5834856</strain>
    </source>
</reference>
<protein>
    <submittedName>
        <fullName evidence="1">Uncharacterized protein</fullName>
    </submittedName>
</protein>
<dbReference type="AlphaFoldDB" id="A0A173XMD2"/>
<organism evidence="1 2">
    <name type="scientific">Clostridium disporicum</name>
    <dbReference type="NCBI Taxonomy" id="84024"/>
    <lineage>
        <taxon>Bacteria</taxon>
        <taxon>Bacillati</taxon>
        <taxon>Bacillota</taxon>
        <taxon>Clostridia</taxon>
        <taxon>Eubacteriales</taxon>
        <taxon>Clostridiaceae</taxon>
        <taxon>Clostridium</taxon>
    </lineage>
</organism>
<accession>A0A173XMD2</accession>
<dbReference type="OrthoDB" id="1927032at2"/>